<dbReference type="AlphaFoldDB" id="A0A1I5XU50"/>
<keyword evidence="1" id="KW-1133">Transmembrane helix</keyword>
<proteinExistence type="predicted"/>
<keyword evidence="1" id="KW-0812">Transmembrane</keyword>
<feature type="transmembrane region" description="Helical" evidence="1">
    <location>
        <begin position="33"/>
        <end position="66"/>
    </location>
</feature>
<evidence type="ECO:0000313" key="2">
    <source>
        <dbReference type="EMBL" id="SFQ35492.1"/>
    </source>
</evidence>
<gene>
    <name evidence="2" type="ORF">SAMN04487928_13731</name>
</gene>
<dbReference type="Proteomes" id="UP000182624">
    <property type="component" value="Unassembled WGS sequence"/>
</dbReference>
<dbReference type="OrthoDB" id="2005727at2"/>
<dbReference type="EMBL" id="FOXO01000037">
    <property type="protein sequence ID" value="SFQ35492.1"/>
    <property type="molecule type" value="Genomic_DNA"/>
</dbReference>
<reference evidence="3" key="1">
    <citation type="submission" date="2016-10" db="EMBL/GenBank/DDBJ databases">
        <authorList>
            <person name="Varghese N."/>
            <person name="Submissions S."/>
        </authorList>
    </citation>
    <scope>NUCLEOTIDE SEQUENCE [LARGE SCALE GENOMIC DNA]</scope>
    <source>
        <strain evidence="3">P18</strain>
    </source>
</reference>
<protein>
    <submittedName>
        <fullName evidence="2">Uncharacterized protein</fullName>
    </submittedName>
</protein>
<keyword evidence="3" id="KW-1185">Reference proteome</keyword>
<sequence length="70" mass="7915">MMTLLFMILFFGVFGKLIGFAFRASWSIMKVMLYIVFLPAILMIMLFGGLIYIALPILVIVGLVSFFSRA</sequence>
<dbReference type="RefSeq" id="WP_074891487.1">
    <property type="nucleotide sequence ID" value="NZ_FOXO01000037.1"/>
</dbReference>
<accession>A0A1I5XU50</accession>
<evidence type="ECO:0000313" key="3">
    <source>
        <dbReference type="Proteomes" id="UP000182624"/>
    </source>
</evidence>
<name>A0A1I5XU50_9FIRM</name>
<keyword evidence="1" id="KW-0472">Membrane</keyword>
<evidence type="ECO:0000256" key="1">
    <source>
        <dbReference type="SAM" id="Phobius"/>
    </source>
</evidence>
<organism evidence="2 3">
    <name type="scientific">Butyrivibrio proteoclasticus</name>
    <dbReference type="NCBI Taxonomy" id="43305"/>
    <lineage>
        <taxon>Bacteria</taxon>
        <taxon>Bacillati</taxon>
        <taxon>Bacillota</taxon>
        <taxon>Clostridia</taxon>
        <taxon>Lachnospirales</taxon>
        <taxon>Lachnospiraceae</taxon>
        <taxon>Butyrivibrio</taxon>
    </lineage>
</organism>